<organism evidence="1">
    <name type="scientific">Rosellinia necatrix</name>
    <name type="common">White root-rot fungus</name>
    <dbReference type="NCBI Taxonomy" id="77044"/>
    <lineage>
        <taxon>Eukaryota</taxon>
        <taxon>Fungi</taxon>
        <taxon>Dikarya</taxon>
        <taxon>Ascomycota</taxon>
        <taxon>Pezizomycotina</taxon>
        <taxon>Sordariomycetes</taxon>
        <taxon>Xylariomycetidae</taxon>
        <taxon>Xylariales</taxon>
        <taxon>Xylariaceae</taxon>
        <taxon>Rosellinia</taxon>
    </lineage>
</organism>
<dbReference type="AlphaFoldDB" id="A0A1W2TAM0"/>
<keyword evidence="2" id="KW-1185">Reference proteome</keyword>
<protein>
    <submittedName>
        <fullName evidence="1">Uncharacterized protein</fullName>
    </submittedName>
</protein>
<sequence length="147" mass="16348">MPRYLYNGESNRLAPQSGQYKSRFYQTQKTLSWLTATYKPNTLLRSQPTLTFHDETPDPHLFLYEISRFDAAYARDKVYGAYGIPARIGRLRLPAPDALKGLPPWVPRIGPARGRPPPATSLPTLAGDAFVSAADHDAARGGRGWCC</sequence>
<accession>A0A1W2TAM0</accession>
<reference evidence="1" key="1">
    <citation type="submission" date="2016-03" db="EMBL/GenBank/DDBJ databases">
        <title>Draft genome sequence of Rosellinia necatrix.</title>
        <authorList>
            <person name="Kanematsu S."/>
        </authorList>
    </citation>
    <scope>NUCLEOTIDE SEQUENCE [LARGE SCALE GENOMIC DNA]</scope>
    <source>
        <strain evidence="1">W97</strain>
    </source>
</reference>
<dbReference type="EMBL" id="DF977560">
    <property type="protein sequence ID" value="GAP82439.1"/>
    <property type="molecule type" value="Genomic_DNA"/>
</dbReference>
<proteinExistence type="predicted"/>
<dbReference type="Proteomes" id="UP000054516">
    <property type="component" value="Unassembled WGS sequence"/>
</dbReference>
<gene>
    <name evidence="1" type="ORF">SAMD00023353_11500180</name>
</gene>
<name>A0A1W2TAM0_ROSNE</name>
<evidence type="ECO:0000313" key="2">
    <source>
        <dbReference type="Proteomes" id="UP000054516"/>
    </source>
</evidence>
<evidence type="ECO:0000313" key="1">
    <source>
        <dbReference type="EMBL" id="GAP82439.1"/>
    </source>
</evidence>